<protein>
    <submittedName>
        <fullName evidence="2">Uncharacterized protein</fullName>
    </submittedName>
</protein>
<gene>
    <name evidence="2" type="ORF">Purlil1_10544</name>
</gene>
<feature type="compositionally biased region" description="Pro residues" evidence="1">
    <location>
        <begin position="1"/>
        <end position="12"/>
    </location>
</feature>
<feature type="compositionally biased region" description="Basic and acidic residues" evidence="1">
    <location>
        <begin position="14"/>
        <end position="38"/>
    </location>
</feature>
<feature type="region of interest" description="Disordered" evidence="1">
    <location>
        <begin position="360"/>
        <end position="383"/>
    </location>
</feature>
<evidence type="ECO:0000313" key="3">
    <source>
        <dbReference type="Proteomes" id="UP001287286"/>
    </source>
</evidence>
<feature type="compositionally biased region" description="Basic and acidic residues" evidence="1">
    <location>
        <begin position="80"/>
        <end position="97"/>
    </location>
</feature>
<keyword evidence="3" id="KW-1185">Reference proteome</keyword>
<sequence length="383" mass="41344">MLLPPPPPPPPDACELHLHGAEVRGRGDNRGEEGRADGGEGLDDEDAPRRRRRRAARLPAWGGLAERADERQDEDEDELTERAGRDGSLSKEGCKVGREGMGSLVVVTAQPDGPTTASRTWNAPSNPGEPRRRILVPCSACRGQQKERWGGSATHHAQAEAEGEQACGQACVRGPLGLNNNPRAHATSHLPSPPSSLSPAPAHLFFSASETGRFGWQRARGRLRPCVASERERERGESCILWQTRARHARPASHKGPGARHVSQSHMASSACAEDDGQVAVAVEALNDARANTQVQTRLGYSFDRGPSPHPSLSMTAPWHLGRLSAPLHHRSLWSVRGAHPNMVESGYRACVLKHSDAAAERPVAHQVGDSRLTTPKSADRQP</sequence>
<feature type="region of interest" description="Disordered" evidence="1">
    <location>
        <begin position="1"/>
        <end position="97"/>
    </location>
</feature>
<proteinExistence type="predicted"/>
<name>A0ABR0BNN4_PURLI</name>
<feature type="region of interest" description="Disordered" evidence="1">
    <location>
        <begin position="178"/>
        <end position="197"/>
    </location>
</feature>
<accession>A0ABR0BNN4</accession>
<feature type="region of interest" description="Disordered" evidence="1">
    <location>
        <begin position="110"/>
        <end position="133"/>
    </location>
</feature>
<organism evidence="2 3">
    <name type="scientific">Purpureocillium lilacinum</name>
    <name type="common">Paecilomyces lilacinus</name>
    <dbReference type="NCBI Taxonomy" id="33203"/>
    <lineage>
        <taxon>Eukaryota</taxon>
        <taxon>Fungi</taxon>
        <taxon>Dikarya</taxon>
        <taxon>Ascomycota</taxon>
        <taxon>Pezizomycotina</taxon>
        <taxon>Sordariomycetes</taxon>
        <taxon>Hypocreomycetidae</taxon>
        <taxon>Hypocreales</taxon>
        <taxon>Ophiocordycipitaceae</taxon>
        <taxon>Purpureocillium</taxon>
    </lineage>
</organism>
<dbReference type="Proteomes" id="UP001287286">
    <property type="component" value="Unassembled WGS sequence"/>
</dbReference>
<comment type="caution">
    <text evidence="2">The sequence shown here is derived from an EMBL/GenBank/DDBJ whole genome shotgun (WGS) entry which is preliminary data.</text>
</comment>
<reference evidence="2 3" key="1">
    <citation type="journal article" date="2024" name="Microbiol. Resour. Announc.">
        <title>Genome annotations for the ascomycete fungi Trichoderma harzianum, Trichoderma aggressivum, and Purpureocillium lilacinum.</title>
        <authorList>
            <person name="Beijen E.P.W."/>
            <person name="Ohm R.A."/>
        </authorList>
    </citation>
    <scope>NUCLEOTIDE SEQUENCE [LARGE SCALE GENOMIC DNA]</scope>
    <source>
        <strain evidence="2 3">CBS 150709</strain>
    </source>
</reference>
<evidence type="ECO:0000313" key="2">
    <source>
        <dbReference type="EMBL" id="KAK4084047.1"/>
    </source>
</evidence>
<feature type="compositionally biased region" description="Polar residues" evidence="1">
    <location>
        <begin position="113"/>
        <end position="125"/>
    </location>
</feature>
<dbReference type="EMBL" id="JAWRVI010000054">
    <property type="protein sequence ID" value="KAK4084047.1"/>
    <property type="molecule type" value="Genomic_DNA"/>
</dbReference>
<evidence type="ECO:0000256" key="1">
    <source>
        <dbReference type="SAM" id="MobiDB-lite"/>
    </source>
</evidence>